<evidence type="ECO:0000313" key="1">
    <source>
        <dbReference type="EMBL" id="KAJ2969758.1"/>
    </source>
</evidence>
<dbReference type="EMBL" id="JANJQO010001676">
    <property type="protein sequence ID" value="KAJ2969758.1"/>
    <property type="molecule type" value="Genomic_DNA"/>
</dbReference>
<evidence type="ECO:0000313" key="2">
    <source>
        <dbReference type="Proteomes" id="UP001143910"/>
    </source>
</evidence>
<reference evidence="1" key="1">
    <citation type="submission" date="2022-08" db="EMBL/GenBank/DDBJ databases">
        <title>Genome Sequence of Lecanicillium fungicola.</title>
        <authorList>
            <person name="Buettner E."/>
        </authorList>
    </citation>
    <scope>NUCLEOTIDE SEQUENCE</scope>
    <source>
        <strain evidence="1">Babe33</strain>
    </source>
</reference>
<sequence>MYPGHILSFRRGGPKAGRHALLVQLFPKGSKVAYWKYAHRNDVPSTTGDRLLWEMKEKDLVAAGCERVVEEFPDGGIAIMDARVAFEIIAGYMIVFGFYTSSMVEHSKQWPKMTMSSTPALVDKVASMSLPNIHLNFAFKDNIVDHQPDSPASQDKSSTSSSGERPQQMLARPPYHDCETCLDRKHMNVHSCPTCGGK</sequence>
<keyword evidence="2" id="KW-1185">Reference proteome</keyword>
<comment type="caution">
    <text evidence="1">The sequence shown here is derived from an EMBL/GenBank/DDBJ whole genome shotgun (WGS) entry which is preliminary data.</text>
</comment>
<accession>A0ACC1MTD2</accession>
<dbReference type="Proteomes" id="UP001143910">
    <property type="component" value="Unassembled WGS sequence"/>
</dbReference>
<organism evidence="1 2">
    <name type="scientific">Zarea fungicola</name>
    <dbReference type="NCBI Taxonomy" id="93591"/>
    <lineage>
        <taxon>Eukaryota</taxon>
        <taxon>Fungi</taxon>
        <taxon>Dikarya</taxon>
        <taxon>Ascomycota</taxon>
        <taxon>Pezizomycotina</taxon>
        <taxon>Sordariomycetes</taxon>
        <taxon>Hypocreomycetidae</taxon>
        <taxon>Hypocreales</taxon>
        <taxon>Cordycipitaceae</taxon>
        <taxon>Zarea</taxon>
    </lineage>
</organism>
<protein>
    <submittedName>
        <fullName evidence="1">Uncharacterized protein</fullName>
    </submittedName>
</protein>
<name>A0ACC1MTD2_9HYPO</name>
<gene>
    <name evidence="1" type="ORF">NQ176_g8504</name>
</gene>
<proteinExistence type="predicted"/>